<dbReference type="EMBL" id="JARK01001369">
    <property type="protein sequence ID" value="EYC16696.1"/>
    <property type="molecule type" value="Genomic_DNA"/>
</dbReference>
<evidence type="ECO:0008006" key="4">
    <source>
        <dbReference type="Google" id="ProtNLM"/>
    </source>
</evidence>
<accession>A0A016UP46</accession>
<dbReference type="AlphaFoldDB" id="A0A016UP46"/>
<feature type="region of interest" description="Disordered" evidence="1">
    <location>
        <begin position="97"/>
        <end position="124"/>
    </location>
</feature>
<gene>
    <name evidence="2" type="primary">Acey_s0033.g2794</name>
    <name evidence="2" type="ORF">Y032_0033g2794</name>
</gene>
<reference evidence="3" key="1">
    <citation type="journal article" date="2015" name="Nat. Genet.">
        <title>The genome and transcriptome of the zoonotic hookworm Ancylostoma ceylanicum identify infection-specific gene families.</title>
        <authorList>
            <person name="Schwarz E.M."/>
            <person name="Hu Y."/>
            <person name="Antoshechkin I."/>
            <person name="Miller M.M."/>
            <person name="Sternberg P.W."/>
            <person name="Aroian R.V."/>
        </authorList>
    </citation>
    <scope>NUCLEOTIDE SEQUENCE</scope>
    <source>
        <strain evidence="3">HY135</strain>
    </source>
</reference>
<dbReference type="Proteomes" id="UP000024635">
    <property type="component" value="Unassembled WGS sequence"/>
</dbReference>
<keyword evidence="3" id="KW-1185">Reference proteome</keyword>
<organism evidence="2 3">
    <name type="scientific">Ancylostoma ceylanicum</name>
    <dbReference type="NCBI Taxonomy" id="53326"/>
    <lineage>
        <taxon>Eukaryota</taxon>
        <taxon>Metazoa</taxon>
        <taxon>Ecdysozoa</taxon>
        <taxon>Nematoda</taxon>
        <taxon>Chromadorea</taxon>
        <taxon>Rhabditida</taxon>
        <taxon>Rhabditina</taxon>
        <taxon>Rhabditomorpha</taxon>
        <taxon>Strongyloidea</taxon>
        <taxon>Ancylostomatidae</taxon>
        <taxon>Ancylostomatinae</taxon>
        <taxon>Ancylostoma</taxon>
    </lineage>
</organism>
<feature type="compositionally biased region" description="Basic and acidic residues" evidence="1">
    <location>
        <begin position="115"/>
        <end position="124"/>
    </location>
</feature>
<evidence type="ECO:0000313" key="3">
    <source>
        <dbReference type="Proteomes" id="UP000024635"/>
    </source>
</evidence>
<proteinExistence type="predicted"/>
<evidence type="ECO:0000256" key="1">
    <source>
        <dbReference type="SAM" id="MobiDB-lite"/>
    </source>
</evidence>
<sequence>MKMLRWTAGITCADRIRNEKIRERFGIAPIADKLRGTRLRWFGHVLRANEDTICKVGLDFEVLGKRPKGWPKRRRLYILHAGLKQVGVHPYQAQDRAKWRQISGKRTPLPNGTNAKEEEAWKSG</sequence>
<dbReference type="OrthoDB" id="5848222at2759"/>
<evidence type="ECO:0000313" key="2">
    <source>
        <dbReference type="EMBL" id="EYC16696.1"/>
    </source>
</evidence>
<comment type="caution">
    <text evidence="2">The sequence shown here is derived from an EMBL/GenBank/DDBJ whole genome shotgun (WGS) entry which is preliminary data.</text>
</comment>
<name>A0A016UP46_9BILA</name>
<protein>
    <recommendedName>
        <fullName evidence="4">Reverse transcriptase domain-containing protein</fullName>
    </recommendedName>
</protein>